<evidence type="ECO:0000313" key="4">
    <source>
        <dbReference type="Proteomes" id="UP001652741"/>
    </source>
</evidence>
<sequence length="202" mass="23334">MLASALKASLSSLRKLDLSHDDLHDTGVKWLSAGLQNPNCKLEILRLSFCGVTEDCNYLASVLRSNPSHLRELDLSFNHPGESGLKVLSARLEDPHCRLEKLDVDHNEEFWVKPWLLRKYACKLTLDPDTAHRRLFPSERNEQVRVMENNQQYPDHPERFEHWPQVLCKDGLSGRCYWEVQWNGIETKIGVYSGIELRLRSG</sequence>
<organism evidence="4 5">
    <name type="scientific">Salmo salar</name>
    <name type="common">Atlantic salmon</name>
    <dbReference type="NCBI Taxonomy" id="8030"/>
    <lineage>
        <taxon>Eukaryota</taxon>
        <taxon>Metazoa</taxon>
        <taxon>Chordata</taxon>
        <taxon>Craniata</taxon>
        <taxon>Vertebrata</taxon>
        <taxon>Euteleostomi</taxon>
        <taxon>Actinopterygii</taxon>
        <taxon>Neopterygii</taxon>
        <taxon>Teleostei</taxon>
        <taxon>Protacanthopterygii</taxon>
        <taxon>Salmoniformes</taxon>
        <taxon>Salmonidae</taxon>
        <taxon>Salmoninae</taxon>
        <taxon>Salmo</taxon>
    </lineage>
</organism>
<dbReference type="SMART" id="SM00368">
    <property type="entry name" value="LRR_RI"/>
    <property type="match status" value="3"/>
</dbReference>
<protein>
    <submittedName>
        <fullName evidence="5">Ribonuclease inhibitor-like</fullName>
    </submittedName>
</protein>
<dbReference type="SUPFAM" id="SSF52047">
    <property type="entry name" value="RNI-like"/>
    <property type="match status" value="1"/>
</dbReference>
<dbReference type="GeneID" id="106587443"/>
<dbReference type="InterPro" id="IPR043136">
    <property type="entry name" value="B30.2/SPRY_sf"/>
</dbReference>
<feature type="domain" description="SPRY-associated" evidence="3">
    <location>
        <begin position="121"/>
        <end position="173"/>
    </location>
</feature>
<name>A0A1S3PUI0_SALSA</name>
<dbReference type="InterPro" id="IPR013320">
    <property type="entry name" value="ConA-like_dom_sf"/>
</dbReference>
<keyword evidence="4" id="KW-1185">Reference proteome</keyword>
<proteinExistence type="predicted"/>
<dbReference type="InterPro" id="IPR032675">
    <property type="entry name" value="LRR_dom_sf"/>
</dbReference>
<dbReference type="Pfam" id="PF13765">
    <property type="entry name" value="PRY"/>
    <property type="match status" value="1"/>
</dbReference>
<dbReference type="InterPro" id="IPR006574">
    <property type="entry name" value="PRY"/>
</dbReference>
<dbReference type="Proteomes" id="UP001652741">
    <property type="component" value="Chromosome ssa26"/>
</dbReference>
<dbReference type="InterPro" id="IPR051261">
    <property type="entry name" value="NLR"/>
</dbReference>
<reference evidence="5" key="1">
    <citation type="submission" date="2025-08" db="UniProtKB">
        <authorList>
            <consortium name="RefSeq"/>
        </authorList>
    </citation>
    <scope>IDENTIFICATION</scope>
</reference>
<dbReference type="KEGG" id="sasa:106587443"/>
<keyword evidence="2" id="KW-0677">Repeat</keyword>
<dbReference type="PANTHER" id="PTHR24106">
    <property type="entry name" value="NACHT, LRR AND CARD DOMAINS-CONTAINING"/>
    <property type="match status" value="1"/>
</dbReference>
<accession>A0A1S3PUI0</accession>
<dbReference type="RefSeq" id="XP_014031316.2">
    <property type="nucleotide sequence ID" value="XM_014175841.2"/>
</dbReference>
<dbReference type="Gene3D" id="3.80.10.10">
    <property type="entry name" value="Ribonuclease Inhibitor"/>
    <property type="match status" value="1"/>
</dbReference>
<evidence type="ECO:0000256" key="2">
    <source>
        <dbReference type="ARBA" id="ARBA00022737"/>
    </source>
</evidence>
<dbReference type="Gene3D" id="2.60.120.920">
    <property type="match status" value="1"/>
</dbReference>
<evidence type="ECO:0000313" key="5">
    <source>
        <dbReference type="RefSeq" id="XP_014031316.2"/>
    </source>
</evidence>
<dbReference type="AlphaFoldDB" id="A0A1S3PUI0"/>
<keyword evidence="1" id="KW-0433">Leucine-rich repeat</keyword>
<evidence type="ECO:0000259" key="3">
    <source>
        <dbReference type="SMART" id="SM00589"/>
    </source>
</evidence>
<dbReference type="InterPro" id="IPR001611">
    <property type="entry name" value="Leu-rich_rpt"/>
</dbReference>
<evidence type="ECO:0000256" key="1">
    <source>
        <dbReference type="ARBA" id="ARBA00022614"/>
    </source>
</evidence>
<dbReference type="SUPFAM" id="SSF49899">
    <property type="entry name" value="Concanavalin A-like lectins/glucanases"/>
    <property type="match status" value="1"/>
</dbReference>
<dbReference type="Pfam" id="PF13516">
    <property type="entry name" value="LRR_6"/>
    <property type="match status" value="2"/>
</dbReference>
<gene>
    <name evidence="5" type="primary">LOC106587443</name>
</gene>
<dbReference type="SMART" id="SM00589">
    <property type="entry name" value="PRY"/>
    <property type="match status" value="1"/>
</dbReference>